<feature type="transmembrane region" description="Helical" evidence="1">
    <location>
        <begin position="199"/>
        <end position="219"/>
    </location>
</feature>
<keyword evidence="1" id="KW-1133">Transmembrane helix</keyword>
<dbReference type="AlphaFoldDB" id="A0A1M4YMH5"/>
<evidence type="ECO:0000256" key="1">
    <source>
        <dbReference type="SAM" id="Phobius"/>
    </source>
</evidence>
<proteinExistence type="predicted"/>
<dbReference type="Proteomes" id="UP000184196">
    <property type="component" value="Unassembled WGS sequence"/>
</dbReference>
<dbReference type="EMBL" id="FQUW01000014">
    <property type="protein sequence ID" value="SHF07019.1"/>
    <property type="molecule type" value="Genomic_DNA"/>
</dbReference>
<dbReference type="OrthoDB" id="9779692at2"/>
<evidence type="ECO:0000313" key="3">
    <source>
        <dbReference type="Proteomes" id="UP000184196"/>
    </source>
</evidence>
<keyword evidence="1" id="KW-0812">Transmembrane</keyword>
<evidence type="ECO:0000313" key="2">
    <source>
        <dbReference type="EMBL" id="SHF07019.1"/>
    </source>
</evidence>
<gene>
    <name evidence="2" type="ORF">SAMN02745218_01385</name>
</gene>
<keyword evidence="3" id="KW-1185">Reference proteome</keyword>
<reference evidence="3" key="1">
    <citation type="submission" date="2016-11" db="EMBL/GenBank/DDBJ databases">
        <authorList>
            <person name="Varghese N."/>
            <person name="Submissions S."/>
        </authorList>
    </citation>
    <scope>NUCLEOTIDE SEQUENCE [LARGE SCALE GENOMIC DNA]</scope>
    <source>
        <strain evidence="3">DSM 11792</strain>
    </source>
</reference>
<dbReference type="RefSeq" id="WP_073164488.1">
    <property type="nucleotide sequence ID" value="NZ_FQUW01000014.1"/>
</dbReference>
<name>A0A1M4YMH5_9FIRM</name>
<organism evidence="2 3">
    <name type="scientific">Desulfofundulus australicus DSM 11792</name>
    <dbReference type="NCBI Taxonomy" id="1121425"/>
    <lineage>
        <taxon>Bacteria</taxon>
        <taxon>Bacillati</taxon>
        <taxon>Bacillota</taxon>
        <taxon>Clostridia</taxon>
        <taxon>Eubacteriales</taxon>
        <taxon>Peptococcaceae</taxon>
        <taxon>Desulfofundulus</taxon>
    </lineage>
</organism>
<protein>
    <submittedName>
        <fullName evidence="2">Uncharacterized protein</fullName>
    </submittedName>
</protein>
<keyword evidence="1" id="KW-0472">Membrane</keyword>
<feature type="transmembrane region" description="Helical" evidence="1">
    <location>
        <begin position="7"/>
        <end position="26"/>
    </location>
</feature>
<accession>A0A1M4YMH5</accession>
<sequence>MIIKKREFFIGVVLLISFTVVLVVMLSPVMNGKTVIGYADDLFNELTKGSTYYIPDLMSRAENFEGQNFQVTLEAAGQEEAAKMNSLFTAAGAMVAVQEQTLTVSGDLGKIARAALADADAEFNNRGEEISSRYGIPSREAIYYWWNLFKALEKKYKLESRSGEMSFAGSVMTKGLEPAYNFEGIPSSRVADKAGVTTFMLAFYVIYTIWYGFAVMLIFEGLGISASAHGEKAEA</sequence>